<gene>
    <name evidence="3" type="ORF">SAMN05444483_101183</name>
</gene>
<reference evidence="4" key="1">
    <citation type="submission" date="2016-11" db="EMBL/GenBank/DDBJ databases">
        <authorList>
            <person name="Varghese N."/>
            <person name="Submissions S."/>
        </authorList>
    </citation>
    <scope>NUCLEOTIDE SEQUENCE [LARGE SCALE GENOMIC DNA]</scope>
    <source>
        <strain evidence="4">DSM 24579</strain>
    </source>
</reference>
<name>A0A1M5BT42_SALEC</name>
<dbReference type="Proteomes" id="UP000183945">
    <property type="component" value="Unassembled WGS sequence"/>
</dbReference>
<dbReference type="PIRSF" id="PIRSF003230">
    <property type="entry name" value="YbgC"/>
    <property type="match status" value="1"/>
</dbReference>
<evidence type="ECO:0000256" key="1">
    <source>
        <dbReference type="ARBA" id="ARBA00005953"/>
    </source>
</evidence>
<dbReference type="PANTHER" id="PTHR31793:SF27">
    <property type="entry name" value="NOVEL THIOESTERASE SUPERFAMILY DOMAIN AND SAPOSIN A-TYPE DOMAIN CONTAINING PROTEIN (0610012H03RIK)"/>
    <property type="match status" value="1"/>
</dbReference>
<keyword evidence="2 3" id="KW-0378">Hydrolase</keyword>
<dbReference type="InterPro" id="IPR050563">
    <property type="entry name" value="4-hydroxybenzoyl-CoA_TE"/>
</dbReference>
<dbReference type="NCBIfam" id="TIGR00051">
    <property type="entry name" value="YbgC/FadM family acyl-CoA thioesterase"/>
    <property type="match status" value="1"/>
</dbReference>
<dbReference type="Gene3D" id="3.10.129.10">
    <property type="entry name" value="Hotdog Thioesterase"/>
    <property type="match status" value="1"/>
</dbReference>
<dbReference type="Pfam" id="PF13279">
    <property type="entry name" value="4HBT_2"/>
    <property type="match status" value="1"/>
</dbReference>
<dbReference type="SUPFAM" id="SSF54637">
    <property type="entry name" value="Thioesterase/thiol ester dehydrase-isomerase"/>
    <property type="match status" value="1"/>
</dbReference>
<dbReference type="InterPro" id="IPR006684">
    <property type="entry name" value="YbgC/YbaW"/>
</dbReference>
<sequence>MYETLFNLAVKFSMKSHESNVKVRYSETDQMGVVHHGNYAQYLEIARLEWLAALGVSYKTMEEEGVMLPVYELNTKFLKPAFFEDELVIKVRLKETPSVKITFEYFIYNQKEELLTTAFTTLVFMDSKTRKPIRCPKYILEALA</sequence>
<accession>A0A1M5BT42</accession>
<dbReference type="AlphaFoldDB" id="A0A1M5BT42"/>
<keyword evidence="4" id="KW-1185">Reference proteome</keyword>
<organism evidence="3 4">
    <name type="scientific">Salegentibacter echinorum</name>
    <dbReference type="NCBI Taxonomy" id="1073325"/>
    <lineage>
        <taxon>Bacteria</taxon>
        <taxon>Pseudomonadati</taxon>
        <taxon>Bacteroidota</taxon>
        <taxon>Flavobacteriia</taxon>
        <taxon>Flavobacteriales</taxon>
        <taxon>Flavobacteriaceae</taxon>
        <taxon>Salegentibacter</taxon>
    </lineage>
</organism>
<dbReference type="CDD" id="cd00586">
    <property type="entry name" value="4HBT"/>
    <property type="match status" value="1"/>
</dbReference>
<comment type="similarity">
    <text evidence="1">Belongs to the 4-hydroxybenzoyl-CoA thioesterase family.</text>
</comment>
<dbReference type="EMBL" id="FQVT01000001">
    <property type="protein sequence ID" value="SHF45744.1"/>
    <property type="molecule type" value="Genomic_DNA"/>
</dbReference>
<dbReference type="InterPro" id="IPR029069">
    <property type="entry name" value="HotDog_dom_sf"/>
</dbReference>
<evidence type="ECO:0000313" key="3">
    <source>
        <dbReference type="EMBL" id="SHF45744.1"/>
    </source>
</evidence>
<evidence type="ECO:0000313" key="4">
    <source>
        <dbReference type="Proteomes" id="UP000183945"/>
    </source>
</evidence>
<dbReference type="STRING" id="1073325.SAMN05444483_101183"/>
<proteinExistence type="inferred from homology"/>
<protein>
    <submittedName>
        <fullName evidence="3">Acyl-CoA thioester hydrolase</fullName>
    </submittedName>
</protein>
<evidence type="ECO:0000256" key="2">
    <source>
        <dbReference type="ARBA" id="ARBA00022801"/>
    </source>
</evidence>
<dbReference type="GO" id="GO:0047617">
    <property type="term" value="F:fatty acyl-CoA hydrolase activity"/>
    <property type="evidence" value="ECO:0007669"/>
    <property type="project" value="TreeGrafter"/>
</dbReference>
<dbReference type="PANTHER" id="PTHR31793">
    <property type="entry name" value="4-HYDROXYBENZOYL-COA THIOESTERASE FAMILY MEMBER"/>
    <property type="match status" value="1"/>
</dbReference>